<feature type="domain" description="SGNH hydrolase-type esterase" evidence="1">
    <location>
        <begin position="10"/>
        <end position="216"/>
    </location>
</feature>
<reference evidence="2" key="1">
    <citation type="submission" date="2020-12" db="EMBL/GenBank/DDBJ databases">
        <title>Metabolic potential, ecology and presence of endohyphal bacteria is reflected in genomic diversity of Mucoromycotina.</title>
        <authorList>
            <person name="Muszewska A."/>
            <person name="Okrasinska A."/>
            <person name="Steczkiewicz K."/>
            <person name="Drgas O."/>
            <person name="Orlowska M."/>
            <person name="Perlinska-Lenart U."/>
            <person name="Aleksandrzak-Piekarczyk T."/>
            <person name="Szatraj K."/>
            <person name="Zielenkiewicz U."/>
            <person name="Pilsyk S."/>
            <person name="Malc E."/>
            <person name="Mieczkowski P."/>
            <person name="Kruszewska J.S."/>
            <person name="Biernat P."/>
            <person name="Pawlowska J."/>
        </authorList>
    </citation>
    <scope>NUCLEOTIDE SEQUENCE</scope>
    <source>
        <strain evidence="2">WA0000051536</strain>
    </source>
</reference>
<evidence type="ECO:0000313" key="3">
    <source>
        <dbReference type="Proteomes" id="UP000612746"/>
    </source>
</evidence>
<dbReference type="InterPro" id="IPR045136">
    <property type="entry name" value="Iah1-like"/>
</dbReference>
<dbReference type="CDD" id="cd01838">
    <property type="entry name" value="Isoamyl_acetate_hydrolase_like"/>
    <property type="match status" value="1"/>
</dbReference>
<dbReference type="PANTHER" id="PTHR14209:SF19">
    <property type="entry name" value="ISOAMYL ACETATE-HYDROLYZING ESTERASE 1 HOMOLOG"/>
    <property type="match status" value="1"/>
</dbReference>
<keyword evidence="3" id="KW-1185">Reference proteome</keyword>
<organism evidence="2 3">
    <name type="scientific">Umbelopsis vinacea</name>
    <dbReference type="NCBI Taxonomy" id="44442"/>
    <lineage>
        <taxon>Eukaryota</taxon>
        <taxon>Fungi</taxon>
        <taxon>Fungi incertae sedis</taxon>
        <taxon>Mucoromycota</taxon>
        <taxon>Mucoromycotina</taxon>
        <taxon>Umbelopsidomycetes</taxon>
        <taxon>Umbelopsidales</taxon>
        <taxon>Umbelopsidaceae</taxon>
        <taxon>Umbelopsis</taxon>
    </lineage>
</organism>
<dbReference type="Pfam" id="PF13472">
    <property type="entry name" value="Lipase_GDSL_2"/>
    <property type="match status" value="1"/>
</dbReference>
<dbReference type="InterPro" id="IPR013830">
    <property type="entry name" value="SGNH_hydro"/>
</dbReference>
<dbReference type="Gene3D" id="3.40.50.1110">
    <property type="entry name" value="SGNH hydrolase"/>
    <property type="match status" value="1"/>
</dbReference>
<dbReference type="EMBL" id="JAEPRA010000002">
    <property type="protein sequence ID" value="KAG2188644.1"/>
    <property type="molecule type" value="Genomic_DNA"/>
</dbReference>
<dbReference type="AlphaFoldDB" id="A0A8H7QB77"/>
<comment type="caution">
    <text evidence="2">The sequence shown here is derived from an EMBL/GenBank/DDBJ whole genome shotgun (WGS) entry which is preliminary data.</text>
</comment>
<evidence type="ECO:0000313" key="2">
    <source>
        <dbReference type="EMBL" id="KAG2188644.1"/>
    </source>
</evidence>
<evidence type="ECO:0000259" key="1">
    <source>
        <dbReference type="Pfam" id="PF13472"/>
    </source>
</evidence>
<dbReference type="SUPFAM" id="SSF52266">
    <property type="entry name" value="SGNH hydrolase"/>
    <property type="match status" value="1"/>
</dbReference>
<dbReference type="PANTHER" id="PTHR14209">
    <property type="entry name" value="ISOAMYL ACETATE-HYDROLYZING ESTERASE 1"/>
    <property type="match status" value="1"/>
</dbReference>
<sequence length="263" mass="29740">MNILYDQIVLFGDSITKFSFETKHKGWGASLADAYQRRADVLNRGFGGYNSKWAVPILNQMIPQKVDHSQRAKIRLVILFFGANDSAKAGTFQHVPIDEYADNLSMMIKRIQQYSTDTRIIVVTTPPVNEDQWHKASEQGGPDLRRSNQVTKAYAEAAKEVAMESKVPYVDLWSQIMNLVKDSESLKDINGSSDTILPKQDLSEFMSDGLHLGTLGCQVLFAALMDTIKMNFPELDPETMPEELPGFWEVPKEDFENALVFRK</sequence>
<protein>
    <recommendedName>
        <fullName evidence="1">SGNH hydrolase-type esterase domain-containing protein</fullName>
    </recommendedName>
</protein>
<proteinExistence type="predicted"/>
<dbReference type="InterPro" id="IPR036514">
    <property type="entry name" value="SGNH_hydro_sf"/>
</dbReference>
<gene>
    <name evidence="2" type="ORF">INT44_001399</name>
</gene>
<name>A0A8H7QB77_9FUNG</name>
<accession>A0A8H7QB77</accession>
<dbReference type="Proteomes" id="UP000612746">
    <property type="component" value="Unassembled WGS sequence"/>
</dbReference>
<dbReference type="OrthoDB" id="671439at2759"/>